<keyword evidence="12" id="KW-1185">Reference proteome</keyword>
<feature type="domain" description="Ancillary SecYEG translocon subunit/Cell division coordinator CpoB TPR" evidence="10">
    <location>
        <begin position="18"/>
        <end position="198"/>
    </location>
</feature>
<evidence type="ECO:0000313" key="11">
    <source>
        <dbReference type="EMBL" id="MBZ4039151.1"/>
    </source>
</evidence>
<keyword evidence="2" id="KW-1003">Cell membrane</keyword>
<dbReference type="Gene3D" id="1.25.40.10">
    <property type="entry name" value="Tetratricopeptide repeat domain"/>
    <property type="match status" value="1"/>
</dbReference>
<dbReference type="InterPro" id="IPR018704">
    <property type="entry name" value="SecYEG/CpoB_TPR"/>
</dbReference>
<evidence type="ECO:0000256" key="3">
    <source>
        <dbReference type="ARBA" id="ARBA00022692"/>
    </source>
</evidence>
<evidence type="ECO:0000256" key="2">
    <source>
        <dbReference type="ARBA" id="ARBA00022475"/>
    </source>
</evidence>
<evidence type="ECO:0000259" key="10">
    <source>
        <dbReference type="Pfam" id="PF09976"/>
    </source>
</evidence>
<evidence type="ECO:0000313" key="12">
    <source>
        <dbReference type="Proteomes" id="UP001430954"/>
    </source>
</evidence>
<evidence type="ECO:0000256" key="9">
    <source>
        <dbReference type="SAM" id="Phobius"/>
    </source>
</evidence>
<dbReference type="SUPFAM" id="SSF48452">
    <property type="entry name" value="TPR-like"/>
    <property type="match status" value="1"/>
</dbReference>
<evidence type="ECO:0000256" key="7">
    <source>
        <dbReference type="ARBA" id="ARBA00024197"/>
    </source>
</evidence>
<evidence type="ECO:0000256" key="8">
    <source>
        <dbReference type="ARBA" id="ARBA00024235"/>
    </source>
</evidence>
<dbReference type="EMBL" id="JAINZW010000002">
    <property type="protein sequence ID" value="MBZ4039151.1"/>
    <property type="molecule type" value="Genomic_DNA"/>
</dbReference>
<feature type="transmembrane region" description="Helical" evidence="9">
    <location>
        <begin position="25"/>
        <end position="44"/>
    </location>
</feature>
<dbReference type="PANTHER" id="PTHR38035">
    <property type="entry name" value="UPF0070 PROTEIN YFGM"/>
    <property type="match status" value="1"/>
</dbReference>
<reference evidence="11 12" key="1">
    <citation type="submission" date="2021-09" db="EMBL/GenBank/DDBJ databases">
        <title>Lysobacter sp. 13A isolated from the river sediment.</title>
        <authorList>
            <person name="Liu H."/>
            <person name="Li S."/>
            <person name="Mao S."/>
        </authorList>
    </citation>
    <scope>NUCLEOTIDE SEQUENCE [LARGE SCALE GENOMIC DNA]</scope>
    <source>
        <strain evidence="11 12">13A</strain>
    </source>
</reference>
<dbReference type="PANTHER" id="PTHR38035:SF1">
    <property type="entry name" value="ANCILLARY SECYEG TRANSLOCON SUBUNIT"/>
    <property type="match status" value="1"/>
</dbReference>
<keyword evidence="3 9" id="KW-0812">Transmembrane</keyword>
<dbReference type="RefSeq" id="WP_223675443.1">
    <property type="nucleotide sequence ID" value="NZ_JAINZW010000002.1"/>
</dbReference>
<keyword evidence="4 9" id="KW-1133">Transmembrane helix</keyword>
<comment type="subcellular location">
    <subcellularLocation>
        <location evidence="1">Cell membrane</location>
        <topology evidence="1">Single-pass type II membrane protein</topology>
    </subcellularLocation>
</comment>
<dbReference type="Proteomes" id="UP001430954">
    <property type="component" value="Unassembled WGS sequence"/>
</dbReference>
<keyword evidence="6" id="KW-0143">Chaperone</keyword>
<sequence>MALDDLLDEHEQSERVQDWLRRNGAGLIGGVVLGLAAIGGWQWWQREQVARQLAAADQYQQAVDGIEADAAAAAGQIAELPSGTFQVLASLQLAAAQVEAGQADAAITTLRAIRSEDPAMQDVVARRLARLMIDTGEPAEALELLASADSPAALEIRGDAQLALGKPELAREAYTQALAGMDVASPQRGILELKLTDAGGSVDRTEAQS</sequence>
<name>A0ABS7T5M7_9GAMM</name>
<gene>
    <name evidence="11" type="ORF">K6753_06350</name>
</gene>
<proteinExistence type="inferred from homology"/>
<evidence type="ECO:0000256" key="1">
    <source>
        <dbReference type="ARBA" id="ARBA00004401"/>
    </source>
</evidence>
<evidence type="ECO:0000256" key="5">
    <source>
        <dbReference type="ARBA" id="ARBA00023136"/>
    </source>
</evidence>
<dbReference type="Pfam" id="PF09976">
    <property type="entry name" value="TPR_21"/>
    <property type="match status" value="1"/>
</dbReference>
<evidence type="ECO:0000256" key="6">
    <source>
        <dbReference type="ARBA" id="ARBA00023186"/>
    </source>
</evidence>
<keyword evidence="5 9" id="KW-0472">Membrane</keyword>
<organism evidence="11 12">
    <name type="scientific">Novilysobacter selenitireducens</name>
    <dbReference type="NCBI Taxonomy" id="2872639"/>
    <lineage>
        <taxon>Bacteria</taxon>
        <taxon>Pseudomonadati</taxon>
        <taxon>Pseudomonadota</taxon>
        <taxon>Gammaproteobacteria</taxon>
        <taxon>Lysobacterales</taxon>
        <taxon>Lysobacteraceae</taxon>
        <taxon>Novilysobacter</taxon>
    </lineage>
</organism>
<comment type="similarity">
    <text evidence="7">Belongs to the YfgM family.</text>
</comment>
<dbReference type="InterPro" id="IPR026039">
    <property type="entry name" value="YfgM"/>
</dbReference>
<dbReference type="InterPro" id="IPR011990">
    <property type="entry name" value="TPR-like_helical_dom_sf"/>
</dbReference>
<comment type="caution">
    <text evidence="11">The sequence shown here is derived from an EMBL/GenBank/DDBJ whole genome shotgun (WGS) entry which is preliminary data.</text>
</comment>
<protein>
    <recommendedName>
        <fullName evidence="8">Ancillary SecYEG translocon subunit</fullName>
    </recommendedName>
</protein>
<evidence type="ECO:0000256" key="4">
    <source>
        <dbReference type="ARBA" id="ARBA00022989"/>
    </source>
</evidence>
<accession>A0ABS7T5M7</accession>